<evidence type="ECO:0000256" key="6">
    <source>
        <dbReference type="ARBA" id="ARBA00023136"/>
    </source>
</evidence>
<organism evidence="9 10">
    <name type="scientific">Actinopolyspora alba</name>
    <dbReference type="NCBI Taxonomy" id="673379"/>
    <lineage>
        <taxon>Bacteria</taxon>
        <taxon>Bacillati</taxon>
        <taxon>Actinomycetota</taxon>
        <taxon>Actinomycetes</taxon>
        <taxon>Actinopolysporales</taxon>
        <taxon>Actinopolysporaceae</taxon>
        <taxon>Actinopolyspora</taxon>
        <taxon>Actinopolyspora alba group</taxon>
    </lineage>
</organism>
<gene>
    <name evidence="9" type="ORF">SAMN04487819_107316</name>
</gene>
<evidence type="ECO:0000256" key="7">
    <source>
        <dbReference type="ARBA" id="ARBA00024033"/>
    </source>
</evidence>
<dbReference type="RefSeq" id="WP_175496802.1">
    <property type="nucleotide sequence ID" value="NZ_FOMZ01000007.1"/>
</dbReference>
<dbReference type="AlphaFoldDB" id="A0A1I1XRM1"/>
<evidence type="ECO:0000256" key="1">
    <source>
        <dbReference type="ARBA" id="ARBA00004651"/>
    </source>
</evidence>
<evidence type="ECO:0000313" key="10">
    <source>
        <dbReference type="Proteomes" id="UP000198716"/>
    </source>
</evidence>
<protein>
    <submittedName>
        <fullName evidence="9">Alpha-1,2-mannosyltransferase</fullName>
    </submittedName>
</protein>
<feature type="transmembrane region" description="Helical" evidence="8">
    <location>
        <begin position="363"/>
        <end position="387"/>
    </location>
</feature>
<feature type="transmembrane region" description="Helical" evidence="8">
    <location>
        <begin position="70"/>
        <end position="89"/>
    </location>
</feature>
<evidence type="ECO:0000313" key="9">
    <source>
        <dbReference type="EMBL" id="SFE09258.1"/>
    </source>
</evidence>
<keyword evidence="6 8" id="KW-0472">Membrane</keyword>
<evidence type="ECO:0000256" key="3">
    <source>
        <dbReference type="ARBA" id="ARBA00022679"/>
    </source>
</evidence>
<keyword evidence="3 9" id="KW-0808">Transferase</keyword>
<dbReference type="InterPro" id="IPR018584">
    <property type="entry name" value="GT87"/>
</dbReference>
<evidence type="ECO:0000256" key="2">
    <source>
        <dbReference type="ARBA" id="ARBA00022475"/>
    </source>
</evidence>
<proteinExistence type="inferred from homology"/>
<accession>A0A1I1XRM1</accession>
<feature type="transmembrane region" description="Helical" evidence="8">
    <location>
        <begin position="330"/>
        <end position="351"/>
    </location>
</feature>
<feature type="transmembrane region" description="Helical" evidence="8">
    <location>
        <begin position="262"/>
        <end position="282"/>
    </location>
</feature>
<name>A0A1I1XRM1_9ACTN</name>
<dbReference type="Pfam" id="PF09594">
    <property type="entry name" value="GT87"/>
    <property type="match status" value="1"/>
</dbReference>
<feature type="transmembrane region" description="Helical" evidence="8">
    <location>
        <begin position="175"/>
        <end position="195"/>
    </location>
</feature>
<comment type="subcellular location">
    <subcellularLocation>
        <location evidence="1">Cell membrane</location>
        <topology evidence="1">Multi-pass membrane protein</topology>
    </subcellularLocation>
</comment>
<reference evidence="10" key="1">
    <citation type="submission" date="2016-10" db="EMBL/GenBank/DDBJ databases">
        <authorList>
            <person name="Varghese N."/>
            <person name="Submissions S."/>
        </authorList>
    </citation>
    <scope>NUCLEOTIDE SEQUENCE [LARGE SCALE GENOMIC DNA]</scope>
    <source>
        <strain evidence="10">DSM 45004</strain>
    </source>
</reference>
<sequence length="396" mass="42873">MVRRRRSSFVLASLVLLLALSALCLVYLSGEGEAVYRIRGDLQVYRWAVRSWLGEGRIPDGWAPLSNGVLLPWVYPPFAVLPLSLFGVVPMWAATVLLWSLNVLSLAVVIQLVTRHSWHSVGSRGATVATVAVLSPSLLLEPVHAGFGQGQINILLMGMIALDCLAPWSRWPRGVLVGVAAAIKLTPAAFLLFFLARRDTRAALRTVVIGLGCTALGFAVDARASVDYWLRTGPASEVAGHPLNSNQSVMGALTRAVPNSSWLLVSWAIVTLFLVGVVVAILRRCDAPTGMVSVGLLSLLISPTSWSNHWVWCVPALLLLFGAAVRRGGLLLPGAALLTTSVFVVAPYHFLPHGQRRELAWTPAQHLIGDCYVLLAIVALLSLWWCLRSVDPAVRR</sequence>
<comment type="similarity">
    <text evidence="7">Belongs to the glycosyltransferase 87 family.</text>
</comment>
<dbReference type="GO" id="GO:0005886">
    <property type="term" value="C:plasma membrane"/>
    <property type="evidence" value="ECO:0007669"/>
    <property type="project" value="UniProtKB-SubCell"/>
</dbReference>
<evidence type="ECO:0000256" key="8">
    <source>
        <dbReference type="SAM" id="Phobius"/>
    </source>
</evidence>
<keyword evidence="9" id="KW-0328">Glycosyltransferase</keyword>
<keyword evidence="2" id="KW-1003">Cell membrane</keyword>
<dbReference type="Proteomes" id="UP000198716">
    <property type="component" value="Unassembled WGS sequence"/>
</dbReference>
<dbReference type="EMBL" id="FOMZ01000007">
    <property type="protein sequence ID" value="SFE09258.1"/>
    <property type="molecule type" value="Genomic_DNA"/>
</dbReference>
<keyword evidence="10" id="KW-1185">Reference proteome</keyword>
<evidence type="ECO:0000256" key="5">
    <source>
        <dbReference type="ARBA" id="ARBA00022989"/>
    </source>
</evidence>
<evidence type="ECO:0000256" key="4">
    <source>
        <dbReference type="ARBA" id="ARBA00022692"/>
    </source>
</evidence>
<keyword evidence="4 8" id="KW-0812">Transmembrane</keyword>
<keyword evidence="5 8" id="KW-1133">Transmembrane helix</keyword>
<feature type="transmembrane region" description="Helical" evidence="8">
    <location>
        <begin position="202"/>
        <end position="220"/>
    </location>
</feature>
<dbReference type="GO" id="GO:0016758">
    <property type="term" value="F:hexosyltransferase activity"/>
    <property type="evidence" value="ECO:0007669"/>
    <property type="project" value="InterPro"/>
</dbReference>
<feature type="transmembrane region" description="Helical" evidence="8">
    <location>
        <begin position="96"/>
        <end position="114"/>
    </location>
</feature>